<reference evidence="1 2" key="2">
    <citation type="submission" date="2013-02" db="EMBL/GenBank/DDBJ databases">
        <title>The Genome Sequence of Plasmodium falciparum Vietnam Oak-Knoll (FVO).</title>
        <authorList>
            <consortium name="The Broad Institute Genome Sequencing Platform"/>
            <consortium name="The Broad Institute Genome Sequencing Center for Infectious Disease"/>
            <person name="Neafsey D."/>
            <person name="Cheeseman I."/>
            <person name="Volkman S."/>
            <person name="Adams J."/>
            <person name="Walker B."/>
            <person name="Young S.K."/>
            <person name="Zeng Q."/>
            <person name="Gargeya S."/>
            <person name="Fitzgerald M."/>
            <person name="Haas B."/>
            <person name="Abouelleil A."/>
            <person name="Alvarado L."/>
            <person name="Arachchi H.M."/>
            <person name="Berlin A.M."/>
            <person name="Chapman S.B."/>
            <person name="Dewar J."/>
            <person name="Goldberg J."/>
            <person name="Griggs A."/>
            <person name="Gujja S."/>
            <person name="Hansen M."/>
            <person name="Howarth C."/>
            <person name="Imamovic A."/>
            <person name="Larimer J."/>
            <person name="McCowan C."/>
            <person name="Murphy C."/>
            <person name="Neiman D."/>
            <person name="Pearson M."/>
            <person name="Priest M."/>
            <person name="Roberts A."/>
            <person name="Saif S."/>
            <person name="Shea T."/>
            <person name="Sisk P."/>
            <person name="Sykes S."/>
            <person name="Wortman J."/>
            <person name="Nusbaum C."/>
            <person name="Birren B."/>
        </authorList>
    </citation>
    <scope>NUCLEOTIDE SEQUENCE [LARGE SCALE GENOMIC DNA]</scope>
    <source>
        <strain evidence="2">Vietnam Oak-Knoll (FVO)</strain>
    </source>
</reference>
<evidence type="ECO:0000313" key="2">
    <source>
        <dbReference type="Proteomes" id="UP000030690"/>
    </source>
</evidence>
<dbReference type="AlphaFoldDB" id="A0A024V8H6"/>
<protein>
    <submittedName>
        <fullName evidence="1">Uncharacterized protein</fullName>
    </submittedName>
</protein>
<evidence type="ECO:0000313" key="1">
    <source>
        <dbReference type="EMBL" id="ETW19323.1"/>
    </source>
</evidence>
<name>A0A024V8H6_PLAFA</name>
<dbReference type="EMBL" id="KI925068">
    <property type="protein sequence ID" value="ETW19323.1"/>
    <property type="molecule type" value="Genomic_DNA"/>
</dbReference>
<sequence length="63" mass="7785">MFNFILKVFYISWFFLKGDINLYKKYKKYGNKIFLDRVYNFVTYINVYIGLIKIYTSIFTIEI</sequence>
<accession>A0A024V8H6</accession>
<proteinExistence type="predicted"/>
<dbReference type="Proteomes" id="UP000030690">
    <property type="component" value="Unassembled WGS sequence"/>
</dbReference>
<gene>
    <name evidence="1" type="ORF">PFFVO_01898</name>
</gene>
<reference evidence="1 2" key="1">
    <citation type="submission" date="2013-02" db="EMBL/GenBank/DDBJ databases">
        <title>The Genome Annotation of Plasmodium falciparum Vietnam Oak-Knoll (FVO).</title>
        <authorList>
            <consortium name="The Broad Institute Genome Sequencing Platform"/>
            <consortium name="The Broad Institute Genome Sequencing Center for Infectious Disease"/>
            <person name="Neafsey D."/>
            <person name="Hoffman S."/>
            <person name="Volkman S."/>
            <person name="Rosenthal P."/>
            <person name="Walker B."/>
            <person name="Young S.K."/>
            <person name="Zeng Q."/>
            <person name="Gargeya S."/>
            <person name="Fitzgerald M."/>
            <person name="Haas B."/>
            <person name="Abouelleil A."/>
            <person name="Allen A.W."/>
            <person name="Alvarado L."/>
            <person name="Arachchi H.M."/>
            <person name="Berlin A.M."/>
            <person name="Chapman S.B."/>
            <person name="Gainer-Dewar J."/>
            <person name="Goldberg J."/>
            <person name="Griggs A."/>
            <person name="Gujja S."/>
            <person name="Hansen M."/>
            <person name="Howarth C."/>
            <person name="Imamovic A."/>
            <person name="Ireland A."/>
            <person name="Larimer J."/>
            <person name="McCowan C."/>
            <person name="Murphy C."/>
            <person name="Pearson M."/>
            <person name="Poon T.W."/>
            <person name="Priest M."/>
            <person name="Roberts A."/>
            <person name="Saif S."/>
            <person name="Shea T."/>
            <person name="Sisk P."/>
            <person name="Sykes S."/>
            <person name="Wortman J."/>
            <person name="Nusbaum C."/>
            <person name="Birren B."/>
        </authorList>
    </citation>
    <scope>NUCLEOTIDE SEQUENCE [LARGE SCALE GENOMIC DNA]</scope>
    <source>
        <strain evidence="2">Vietnam Oak-Knoll (FVO)</strain>
    </source>
</reference>
<organism evidence="1 2">
    <name type="scientific">Plasmodium falciparum Vietnam Oak-Knoll</name>
    <name type="common">FVO</name>
    <dbReference type="NCBI Taxonomy" id="1036723"/>
    <lineage>
        <taxon>Eukaryota</taxon>
        <taxon>Sar</taxon>
        <taxon>Alveolata</taxon>
        <taxon>Apicomplexa</taxon>
        <taxon>Aconoidasida</taxon>
        <taxon>Haemosporida</taxon>
        <taxon>Plasmodiidae</taxon>
        <taxon>Plasmodium</taxon>
        <taxon>Plasmodium (Laverania)</taxon>
    </lineage>
</organism>